<keyword evidence="2" id="KW-0812">Transmembrane</keyword>
<accession>A0ABD5ZTQ5</accession>
<dbReference type="Pfam" id="PF19865">
    <property type="entry name" value="DUF6338"/>
    <property type="match status" value="1"/>
</dbReference>
<organism evidence="3 4">
    <name type="scientific">Halosegnis marinus</name>
    <dbReference type="NCBI Taxonomy" id="3034023"/>
    <lineage>
        <taxon>Archaea</taxon>
        <taxon>Methanobacteriati</taxon>
        <taxon>Methanobacteriota</taxon>
        <taxon>Stenosarchaea group</taxon>
        <taxon>Halobacteria</taxon>
        <taxon>Halobacteriales</taxon>
        <taxon>Natronomonadaceae</taxon>
        <taxon>Halosegnis</taxon>
    </lineage>
</organism>
<feature type="compositionally biased region" description="Basic and acidic residues" evidence="1">
    <location>
        <begin position="241"/>
        <end position="252"/>
    </location>
</feature>
<feature type="region of interest" description="Disordered" evidence="1">
    <location>
        <begin position="230"/>
        <end position="258"/>
    </location>
</feature>
<name>A0ABD5ZTQ5_9EURY</name>
<gene>
    <name evidence="3" type="ORF">ACFQJ4_15045</name>
</gene>
<dbReference type="RefSeq" id="WP_276236311.1">
    <property type="nucleotide sequence ID" value="NZ_CP119803.1"/>
</dbReference>
<feature type="transmembrane region" description="Helical" evidence="2">
    <location>
        <begin position="6"/>
        <end position="31"/>
    </location>
</feature>
<sequence length="306" mass="33892">MALGNLVGLNILSVILLIVPGVIGIKLYLYLRKTVDQYSRLDSIVGSIVLSLVSLILHYVLISVASRAWLTADGLTGLGIGTIIHGYLSIVALCLLLAGLLATIQHYLTPKLGSGRALEVRETVAATWPYTAVHDQLSRFGRPDATPRVEVWDHMFQQELLDDPLAKVVTTEGAIVEGEVMIRGNTVQSRDLLIDFEGHIPSHNENGALSNNETQYVYLHEQDISFISFGEIPDVDDEERDQGRRSERDHPTGGDVDEAMLDVVVEYVENINTNDPEEIKKRLHKTSPELTEDQIDDRLEALGYKG</sequence>
<dbReference type="InterPro" id="IPR045919">
    <property type="entry name" value="DUF6338"/>
</dbReference>
<reference evidence="3 4" key="1">
    <citation type="journal article" date="2019" name="Int. J. Syst. Evol. Microbiol.">
        <title>The Global Catalogue of Microorganisms (GCM) 10K type strain sequencing project: providing services to taxonomists for standard genome sequencing and annotation.</title>
        <authorList>
            <consortium name="The Broad Institute Genomics Platform"/>
            <consortium name="The Broad Institute Genome Sequencing Center for Infectious Disease"/>
            <person name="Wu L."/>
            <person name="Ma J."/>
        </authorList>
    </citation>
    <scope>NUCLEOTIDE SEQUENCE [LARGE SCALE GENOMIC DNA]</scope>
    <source>
        <strain evidence="3 4">DT85</strain>
    </source>
</reference>
<proteinExistence type="predicted"/>
<comment type="caution">
    <text evidence="3">The sequence shown here is derived from an EMBL/GenBank/DDBJ whole genome shotgun (WGS) entry which is preliminary data.</text>
</comment>
<keyword evidence="4" id="KW-1185">Reference proteome</keyword>
<evidence type="ECO:0000313" key="4">
    <source>
        <dbReference type="Proteomes" id="UP001596398"/>
    </source>
</evidence>
<dbReference type="Proteomes" id="UP001596398">
    <property type="component" value="Unassembled WGS sequence"/>
</dbReference>
<feature type="transmembrane region" description="Helical" evidence="2">
    <location>
        <begin position="82"/>
        <end position="104"/>
    </location>
</feature>
<dbReference type="AlphaFoldDB" id="A0ABD5ZTQ5"/>
<feature type="transmembrane region" description="Helical" evidence="2">
    <location>
        <begin position="43"/>
        <end position="62"/>
    </location>
</feature>
<dbReference type="EMBL" id="JBHTAP010000002">
    <property type="protein sequence ID" value="MFC7236615.1"/>
    <property type="molecule type" value="Genomic_DNA"/>
</dbReference>
<protein>
    <submittedName>
        <fullName evidence="3">DUF6338 family protein</fullName>
    </submittedName>
</protein>
<evidence type="ECO:0000313" key="3">
    <source>
        <dbReference type="EMBL" id="MFC7236615.1"/>
    </source>
</evidence>
<keyword evidence="2" id="KW-1133">Transmembrane helix</keyword>
<dbReference type="GeneID" id="79268354"/>
<keyword evidence="2" id="KW-0472">Membrane</keyword>
<evidence type="ECO:0000256" key="2">
    <source>
        <dbReference type="SAM" id="Phobius"/>
    </source>
</evidence>
<evidence type="ECO:0000256" key="1">
    <source>
        <dbReference type="SAM" id="MobiDB-lite"/>
    </source>
</evidence>